<feature type="domain" description="Symplekin C-terminal" evidence="6">
    <location>
        <begin position="862"/>
        <end position="1034"/>
    </location>
</feature>
<protein>
    <recommendedName>
        <fullName evidence="9">Symplekin</fullName>
    </recommendedName>
</protein>
<organism evidence="7 8">
    <name type="scientific">Saitozyma podzolica</name>
    <dbReference type="NCBI Taxonomy" id="1890683"/>
    <lineage>
        <taxon>Eukaryota</taxon>
        <taxon>Fungi</taxon>
        <taxon>Dikarya</taxon>
        <taxon>Basidiomycota</taxon>
        <taxon>Agaricomycotina</taxon>
        <taxon>Tremellomycetes</taxon>
        <taxon>Tremellales</taxon>
        <taxon>Trimorphomycetaceae</taxon>
        <taxon>Saitozyma</taxon>
    </lineage>
</organism>
<evidence type="ECO:0008006" key="9">
    <source>
        <dbReference type="Google" id="ProtNLM"/>
    </source>
</evidence>
<evidence type="ECO:0000256" key="4">
    <source>
        <dbReference type="SAM" id="MobiDB-lite"/>
    </source>
</evidence>
<dbReference type="Gene3D" id="1.25.10.10">
    <property type="entry name" value="Leucine-rich Repeat Variant"/>
    <property type="match status" value="1"/>
</dbReference>
<dbReference type="SUPFAM" id="SSF48371">
    <property type="entry name" value="ARM repeat"/>
    <property type="match status" value="1"/>
</dbReference>
<dbReference type="STRING" id="1890683.A0A427YV90"/>
<evidence type="ECO:0000259" key="6">
    <source>
        <dbReference type="Pfam" id="PF12295"/>
    </source>
</evidence>
<sequence length="1078" mass="117776">MSLYADEDIALAPSGAPEVDLLPTSRQAAHIPTDPLQALAAALTCPAESPAQAEALIAAGTRFEEHPDKLPELCAQLLPMVVDGGESLLRSWTLDMVSLAVGRSSLRGEIKLAVAQSSLDALNRLLGSNSVTTIRAVIPIFSTIHPILFRLLATSRPPQPIYDAYMSSKARILTFALDPNAQPRSAGIRAAAWKFVQKVLIAGTRAAAADPRLQKQAPSEPSVAMITRDSPLSVQELEEEANLLRTQLVTQMYSVDDPAILHPIINTVPLLCKARPTLAPLLVGSLTSWTPAALEASGRQPMHIRSVEKTLRMVINHLTRHPPLAAFIAQLNEALVRQKQRMEVAFVSEQTARKARKAVLPAQAQVLGKHPGEAESSAQAAKRARYEVQAGTMEGRGVVFDVSTFPIEAVIDVVMEGLQVVSSEDLQRAFENARRALFEGRPDAAHVLALALGTGSGVKEEEEEEVLNPLEMEMDDEELMPEREEELAEEPITFAELELPPPEPLDAGDKEGVMRELLERIWASGADLAGLPEIPKDGIKLAVQPKEMWMLLLARMSTRSPEARRKALSSFIAEDFAARSKFASLWLNEEWFNDKRNGSAQFQPNLDAVLRAYLPKLDSKDKSLSAFVATLPEVPPSVIDMLETLCEESERSIVGFLALRDLIDARPPVRAQALRVLLQLCTFPNRKIRVLAISSVRRWVPGSSMSPTIIKYALGVLRRLVKQSPSPVEGEDTEMAEETKEATESGVGEVVDSKFLGEVNKDTVQQHVELAFALSRRQQDLLNDIFQLYPKMEPEIQDAVDDLFEPLIQSLGPTEKLLSILREFPQGAEKLALRVVTVLSAGGASPVLLGLLKGLMAERDLDPRFIIPIIGELDKGEIERQIPRIVSLLGTGEGRDVVRTAFASVLQKMTPADLLVALHAEETGRKATIEAIGICFSMTTVFRSDVLATVMSRIADLPSLPVVFLRTIIQAVTTYKSLVPFVANNVLPKLVAKKIWTTPQLWDGFVRLAKLIAPASFGVLLQLPKEWLRDVVDRQPALKAGLKGFLASKPQAKSALVEVGLAFDFRLACACAGPLGLS</sequence>
<keyword evidence="8" id="KW-1185">Reference proteome</keyword>
<feature type="region of interest" description="Disordered" evidence="4">
    <location>
        <begin position="725"/>
        <end position="746"/>
    </location>
</feature>
<dbReference type="PANTHER" id="PTHR15245:SF20">
    <property type="entry name" value="SYMPLEKIN"/>
    <property type="match status" value="1"/>
</dbReference>
<evidence type="ECO:0000313" key="7">
    <source>
        <dbReference type="EMBL" id="RSH94956.1"/>
    </source>
</evidence>
<name>A0A427YV90_9TREE</name>
<dbReference type="AlphaFoldDB" id="A0A427YV90"/>
<gene>
    <name evidence="7" type="ORF">EHS25_000040</name>
</gene>
<dbReference type="InterPro" id="IPR032460">
    <property type="entry name" value="Symplekin/Pta1_N"/>
</dbReference>
<dbReference type="InterPro" id="IPR022075">
    <property type="entry name" value="Symplekin_C"/>
</dbReference>
<evidence type="ECO:0000256" key="2">
    <source>
        <dbReference type="ARBA" id="ARBA00022664"/>
    </source>
</evidence>
<dbReference type="InterPro" id="IPR011989">
    <property type="entry name" value="ARM-like"/>
</dbReference>
<dbReference type="InterPro" id="IPR021850">
    <property type="entry name" value="Symplekin/Pta1"/>
</dbReference>
<dbReference type="InterPro" id="IPR016024">
    <property type="entry name" value="ARM-type_fold"/>
</dbReference>
<evidence type="ECO:0000256" key="1">
    <source>
        <dbReference type="ARBA" id="ARBA00004123"/>
    </source>
</evidence>
<keyword evidence="2" id="KW-0507">mRNA processing</keyword>
<evidence type="ECO:0000259" key="5">
    <source>
        <dbReference type="Pfam" id="PF11935"/>
    </source>
</evidence>
<comment type="caution">
    <text evidence="7">The sequence shown here is derived from an EMBL/GenBank/DDBJ whole genome shotgun (WGS) entry which is preliminary data.</text>
</comment>
<dbReference type="PANTHER" id="PTHR15245">
    <property type="entry name" value="SYMPLEKIN-RELATED"/>
    <property type="match status" value="1"/>
</dbReference>
<dbReference type="GO" id="GO:0005847">
    <property type="term" value="C:mRNA cleavage and polyadenylation specificity factor complex"/>
    <property type="evidence" value="ECO:0007669"/>
    <property type="project" value="TreeGrafter"/>
</dbReference>
<comment type="subcellular location">
    <subcellularLocation>
        <location evidence="1">Nucleus</location>
    </subcellularLocation>
</comment>
<dbReference type="EMBL" id="RSCD01000001">
    <property type="protein sequence ID" value="RSH94956.1"/>
    <property type="molecule type" value="Genomic_DNA"/>
</dbReference>
<keyword evidence="3" id="KW-0539">Nucleus</keyword>
<feature type="domain" description="Symplekin/Pta1 N-terminal" evidence="5">
    <location>
        <begin position="131"/>
        <end position="354"/>
    </location>
</feature>
<dbReference type="Proteomes" id="UP000279259">
    <property type="component" value="Unassembled WGS sequence"/>
</dbReference>
<dbReference type="GO" id="GO:0006397">
    <property type="term" value="P:mRNA processing"/>
    <property type="evidence" value="ECO:0007669"/>
    <property type="project" value="UniProtKB-KW"/>
</dbReference>
<dbReference type="Pfam" id="PF11935">
    <property type="entry name" value="SYMPK_PTA1_N"/>
    <property type="match status" value="1"/>
</dbReference>
<dbReference type="Pfam" id="PF12295">
    <property type="entry name" value="Symplekin_C"/>
    <property type="match status" value="1"/>
</dbReference>
<accession>A0A427YV90</accession>
<proteinExistence type="predicted"/>
<evidence type="ECO:0000256" key="3">
    <source>
        <dbReference type="ARBA" id="ARBA00023242"/>
    </source>
</evidence>
<reference evidence="7 8" key="1">
    <citation type="submission" date="2018-11" db="EMBL/GenBank/DDBJ databases">
        <title>Genome sequence of Saitozyma podzolica DSM 27192.</title>
        <authorList>
            <person name="Aliyu H."/>
            <person name="Gorte O."/>
            <person name="Ochsenreither K."/>
        </authorList>
    </citation>
    <scope>NUCLEOTIDE SEQUENCE [LARGE SCALE GENOMIC DNA]</scope>
    <source>
        <strain evidence="7 8">DSM 27192</strain>
    </source>
</reference>
<evidence type="ECO:0000313" key="8">
    <source>
        <dbReference type="Proteomes" id="UP000279259"/>
    </source>
</evidence>
<dbReference type="OrthoDB" id="331600at2759"/>